<feature type="domain" description="Peptidase C39-like" evidence="4">
    <location>
        <begin position="321"/>
        <end position="429"/>
    </location>
</feature>
<feature type="repeat" description="TPR" evidence="3">
    <location>
        <begin position="883"/>
        <end position="916"/>
    </location>
</feature>
<dbReference type="SUPFAM" id="SSF48452">
    <property type="entry name" value="TPR-like"/>
    <property type="match status" value="5"/>
</dbReference>
<feature type="repeat" description="TPR" evidence="3">
    <location>
        <begin position="1291"/>
        <end position="1324"/>
    </location>
</feature>
<reference evidence="5" key="2">
    <citation type="submission" date="2020-09" db="EMBL/GenBank/DDBJ databases">
        <authorList>
            <person name="Sun Q."/>
            <person name="Kim S."/>
        </authorList>
    </citation>
    <scope>NUCLEOTIDE SEQUENCE</scope>
    <source>
        <strain evidence="5">KCTC 12988</strain>
    </source>
</reference>
<comment type="caution">
    <text evidence="5">The sequence shown here is derived from an EMBL/GenBank/DDBJ whole genome shotgun (WGS) entry which is preliminary data.</text>
</comment>
<dbReference type="InterPro" id="IPR013105">
    <property type="entry name" value="TPR_2"/>
</dbReference>
<organism evidence="5 6">
    <name type="scientific">Roseibacillus persicicus</name>
    <dbReference type="NCBI Taxonomy" id="454148"/>
    <lineage>
        <taxon>Bacteria</taxon>
        <taxon>Pseudomonadati</taxon>
        <taxon>Verrucomicrobiota</taxon>
        <taxon>Verrucomicrobiia</taxon>
        <taxon>Verrucomicrobiales</taxon>
        <taxon>Verrucomicrobiaceae</taxon>
        <taxon>Roseibacillus</taxon>
    </lineage>
</organism>
<dbReference type="InterPro" id="IPR039564">
    <property type="entry name" value="Peptidase_C39-like"/>
</dbReference>
<accession>A0A918TRS2</accession>
<dbReference type="InterPro" id="IPR019734">
    <property type="entry name" value="TPR_rpt"/>
</dbReference>
<gene>
    <name evidence="5" type="ORF">GCM10007100_29460</name>
</gene>
<dbReference type="PANTHER" id="PTHR12558:SF13">
    <property type="entry name" value="CELL DIVISION CYCLE PROTEIN 27 HOMOLOG"/>
    <property type="match status" value="1"/>
</dbReference>
<dbReference type="Gene3D" id="1.25.40.10">
    <property type="entry name" value="Tetratricopeptide repeat domain"/>
    <property type="match status" value="5"/>
</dbReference>
<dbReference type="Pfam" id="PF13529">
    <property type="entry name" value="Peptidase_C39_2"/>
    <property type="match status" value="1"/>
</dbReference>
<dbReference type="Pfam" id="PF13432">
    <property type="entry name" value="TPR_16"/>
    <property type="match status" value="1"/>
</dbReference>
<evidence type="ECO:0000259" key="4">
    <source>
        <dbReference type="Pfam" id="PF13529"/>
    </source>
</evidence>
<sequence>MSYGVSDELSTSSAIAAKSFPTFEQIAKAKALNKKGLHLQAWKVVSDCADFRTWPSGESRRLAASFANRLGSSRWSDVLDWRNWRAQPENPEWFFQAQFVRLGQGRWWEAFQATRDRLEAGVESPKLRADMMALLGWLHGRWRDFDRAFPLLEQAIASDESRSWPFVEKASVLQIADRREEAVEVIEHALTLYPNYRPAAVLRVELLQELRREEEAEEYLRALHRETENPTYAARLHILHAERDDWRRALDYLDDYENLSPLLDRTGKEWLAARRADLYLEGGDLKRFFACAEETGKVSFQKRVAQHLRDTEGQEHQKKKLPVPFIRQHSMTCAPATLASLAAFWGKDEDHLAIAEAICYNGTPWHKERDWAREHGFVTREFKVTAASTKALIDRGVPFTMSTAWTTGAHLQACVGYDEFQDCAVIRDPTSRHSVEMSFEGLAKDHPVQGPRGMVIIPREKAELLDGLEFPDEAVYDAHHDFSEAIEEHRRPDAESALVRMVEAGGEDHPCVWWCRQRLARYDSNAAEELVWLDKLIERFPKTEKFRYWRLNILQRLSRRDEREKTLREVISRGRCSTVFYSELGELYAEDDRDYVMANHYLRKAMRVNPTEEVAYASLANAKWRRFEREEALELHRIASTLSPHFEPYANEYFDACVVLGHRDQGLEFLQKRVETLGQRSGAPWMTLIRAYARLGRTTEAKAKLTEACQALPEDGELLLEAAERLSYWGESQDAWDMLERARGVVAERRWHEAVGRMAGFLGEREKAIAAWKEVARLAPALMPAHRALARYQEEREDGGALRYLKTVLANQPDHPNLLGLYAEWCGADEAAESAEALRRALAILPNWDWAIRELALQLELLGEKEEALAEARRAAALSEFDCSSWGILGSMLLRQNQPEEAEECLKKALQLDIDYTWAISQLMGVMRRRGAFPEALAFLREEIEKQVSIGDAVFAYREHAFREREPEALLDELRQFCEQRPDLWQTWSAVKDQALDMDRIEVAGKAAGELVRRFPLMPRSYSERAQVAHATGDYEAEIADLQKALEISPSWDFAARRLSEAYERCERYGEALEAIEQAAHAEPLVAANHGMAARLMAMKGDSDEAFARMKRAVRVDYSYDYGWGELTDWAKEQNREEEVRTLLDDIDPAARHHSGWWDTKRWVLNLLGEGDAALAVAREAVERFPTNLDLRDNLALLLCERGEYEEALKECQPPTDGQPWQRTQAGRHAWIQMEAGYPREAISATRELVEKEPDYIWAWGNLMRWYYQRENWKECLEAARRVNRLDPNDAPAWGHRGDAARKLEYDDEALECFEKAYRLDPEYSYGGRELLELYVEKAEYEQARGVWRSLSHFSPTPFVHVDGITIELADKKLDRVAEMTDELLAMEFEESTDPLQYAEWAFNNYKQTALWDERLSQRIKEEPSRAIVSAWARACIERGHLAKSIKKLKKLPVPFAKKAGAWALFLERLKELGDHEGSNKLVNQNWQDFQSDPVTWTEAGYNLLYYGTPAEAVRWFGDWRERGESVTARDYLNLSSAAVRNHDLVLAREAIQSGLYRFRTGLYAECLRCARRFLDEVEGQHEAADEMDEIGEPSEGLPFYQSLSRFSDAIRRARQGETESAEADFLKVANSWGQWTSDALCTDYLNLAADRLAHLIPKYRGKSKKLVAKAKKEGGVKTESSGTSLKIFLLAVWLIYLISRVSQCSME</sequence>
<evidence type="ECO:0000313" key="6">
    <source>
        <dbReference type="Proteomes" id="UP000644507"/>
    </source>
</evidence>
<dbReference type="InterPro" id="IPR011990">
    <property type="entry name" value="TPR-like_helical_dom_sf"/>
</dbReference>
<dbReference type="PROSITE" id="PS50005">
    <property type="entry name" value="TPR"/>
    <property type="match status" value="3"/>
</dbReference>
<evidence type="ECO:0000313" key="5">
    <source>
        <dbReference type="EMBL" id="GHC60273.1"/>
    </source>
</evidence>
<dbReference type="PANTHER" id="PTHR12558">
    <property type="entry name" value="CELL DIVISION CYCLE 16,23,27"/>
    <property type="match status" value="1"/>
</dbReference>
<keyword evidence="1" id="KW-0677">Repeat</keyword>
<dbReference type="SMART" id="SM00028">
    <property type="entry name" value="TPR"/>
    <property type="match status" value="11"/>
</dbReference>
<dbReference type="Pfam" id="PF07719">
    <property type="entry name" value="TPR_2"/>
    <property type="match status" value="1"/>
</dbReference>
<dbReference type="EMBL" id="BMXI01000013">
    <property type="protein sequence ID" value="GHC60273.1"/>
    <property type="molecule type" value="Genomic_DNA"/>
</dbReference>
<feature type="repeat" description="TPR" evidence="3">
    <location>
        <begin position="1019"/>
        <end position="1052"/>
    </location>
</feature>
<evidence type="ECO:0000256" key="1">
    <source>
        <dbReference type="ARBA" id="ARBA00022737"/>
    </source>
</evidence>
<evidence type="ECO:0000256" key="2">
    <source>
        <dbReference type="ARBA" id="ARBA00022803"/>
    </source>
</evidence>
<dbReference type="Gene3D" id="3.90.70.10">
    <property type="entry name" value="Cysteine proteinases"/>
    <property type="match status" value="1"/>
</dbReference>
<dbReference type="Proteomes" id="UP000644507">
    <property type="component" value="Unassembled WGS sequence"/>
</dbReference>
<protein>
    <recommendedName>
        <fullName evidence="4">Peptidase C39-like domain-containing protein</fullName>
    </recommendedName>
</protein>
<keyword evidence="2 3" id="KW-0802">TPR repeat</keyword>
<reference evidence="5" key="1">
    <citation type="journal article" date="2014" name="Int. J. Syst. Evol. Microbiol.">
        <title>Complete genome sequence of Corynebacterium casei LMG S-19264T (=DSM 44701T), isolated from a smear-ripened cheese.</title>
        <authorList>
            <consortium name="US DOE Joint Genome Institute (JGI-PGF)"/>
            <person name="Walter F."/>
            <person name="Albersmeier A."/>
            <person name="Kalinowski J."/>
            <person name="Ruckert C."/>
        </authorList>
    </citation>
    <scope>NUCLEOTIDE SEQUENCE</scope>
    <source>
        <strain evidence="5">KCTC 12988</strain>
    </source>
</reference>
<name>A0A918TRS2_9BACT</name>
<dbReference type="Pfam" id="PF13181">
    <property type="entry name" value="TPR_8"/>
    <property type="match status" value="1"/>
</dbReference>
<proteinExistence type="predicted"/>
<keyword evidence="6" id="KW-1185">Reference proteome</keyword>
<evidence type="ECO:0000256" key="3">
    <source>
        <dbReference type="PROSITE-ProRule" id="PRU00339"/>
    </source>
</evidence>